<dbReference type="Proteomes" id="UP000321408">
    <property type="component" value="Chromosome"/>
</dbReference>
<dbReference type="PANTHER" id="PTHR42866">
    <property type="entry name" value="3-DEOXY-MANNO-OCTULOSONATE CYTIDYLYLTRANSFERASE"/>
    <property type="match status" value="1"/>
</dbReference>
<dbReference type="RefSeq" id="WP_162306656.1">
    <property type="nucleotide sequence ID" value="NZ_CP042905.2"/>
</dbReference>
<dbReference type="OrthoDB" id="10155at2157"/>
<organism evidence="1 2">
    <name type="scientific">Promethearchaeum syntrophicum</name>
    <dbReference type="NCBI Taxonomy" id="2594042"/>
    <lineage>
        <taxon>Archaea</taxon>
        <taxon>Promethearchaeati</taxon>
        <taxon>Promethearchaeota</taxon>
        <taxon>Promethearchaeia</taxon>
        <taxon>Promethearchaeales</taxon>
        <taxon>Promethearchaeaceae</taxon>
        <taxon>Promethearchaeum</taxon>
    </lineage>
</organism>
<keyword evidence="1" id="KW-0808">Transferase</keyword>
<keyword evidence="1" id="KW-0548">Nucleotidyltransferase</keyword>
<dbReference type="InterPro" id="IPR029044">
    <property type="entry name" value="Nucleotide-diphossugar_trans"/>
</dbReference>
<protein>
    <submittedName>
        <fullName evidence="1">Acylneuraminate cytidylyltransferase</fullName>
    </submittedName>
</protein>
<dbReference type="GeneID" id="41329850"/>
<reference evidence="1 2" key="1">
    <citation type="journal article" date="2020" name="Nature">
        <title>Isolation of an archaeon at the prokaryote-eukaryote interface.</title>
        <authorList>
            <person name="Imachi H."/>
            <person name="Nobu M.K."/>
            <person name="Nakahara N."/>
            <person name="Morono Y."/>
            <person name="Ogawara M."/>
            <person name="Takaki Y."/>
            <person name="Takano Y."/>
            <person name="Uematsu K."/>
            <person name="Ikuta T."/>
            <person name="Ito M."/>
            <person name="Matsui Y."/>
            <person name="Miyazaki M."/>
            <person name="Murata K."/>
            <person name="Saito Y."/>
            <person name="Sakai S."/>
            <person name="Song C."/>
            <person name="Tasumi E."/>
            <person name="Yamanaka Y."/>
            <person name="Yamaguchi T."/>
            <person name="Kamagata Y."/>
            <person name="Tamaki H."/>
            <person name="Takai K."/>
        </authorList>
    </citation>
    <scope>NUCLEOTIDE SEQUENCE [LARGE SCALE GENOMIC DNA]</scope>
    <source>
        <strain evidence="1 2">MK-D1</strain>
    </source>
</reference>
<dbReference type="Gene3D" id="3.90.550.10">
    <property type="entry name" value="Spore Coat Polysaccharide Biosynthesis Protein SpsA, Chain A"/>
    <property type="match status" value="1"/>
</dbReference>
<proteinExistence type="predicted"/>
<dbReference type="GO" id="GO:0005829">
    <property type="term" value="C:cytosol"/>
    <property type="evidence" value="ECO:0007669"/>
    <property type="project" value="TreeGrafter"/>
</dbReference>
<gene>
    <name evidence="1" type="ORF">DSAG12_01857</name>
</gene>
<keyword evidence="2" id="KW-1185">Reference proteome</keyword>
<sequence>MKKIIVVVQARLGSTRLPGKVLKEVEGKPLLWYLFERLRALKHEVTLLLATSDALINKPLEKFAKENDILIYRGSENDVLDRFYQASKEFKADIIVRITGDCPLIDPKVIDRGLDLYLHNKYHYISNGHPPTYPDGYDTEIFSFEVLENMWKNALKNSEREHVTPFIYNNPEIFKRFNIEYKEDWSKYRLTVDEPEDFVVISEILKHFKKDWPIASMEDIIEYLNNNEHLLNANENIKRNEGYEKSLNIDFKI</sequence>
<dbReference type="InterPro" id="IPR003329">
    <property type="entry name" value="Cytidylyl_trans"/>
</dbReference>
<dbReference type="CDD" id="cd02518">
    <property type="entry name" value="GT2_SpsF"/>
    <property type="match status" value="1"/>
</dbReference>
<name>A0A5B9D9Y1_9ARCH</name>
<evidence type="ECO:0000313" key="2">
    <source>
        <dbReference type="Proteomes" id="UP000321408"/>
    </source>
</evidence>
<dbReference type="SUPFAM" id="SSF53448">
    <property type="entry name" value="Nucleotide-diphospho-sugar transferases"/>
    <property type="match status" value="1"/>
</dbReference>
<reference evidence="1 2" key="2">
    <citation type="journal article" date="2024" name="Int. J. Syst. Evol. Microbiol.">
        <title>Promethearchaeum syntrophicum gen. nov., sp. nov., an anaerobic, obligately syntrophic archaeon, the first isolate of the lineage 'Asgard' archaea, and proposal of the new archaeal phylum Promethearchaeota phyl. nov. and kingdom Promethearchaeati regn. nov.</title>
        <authorList>
            <person name="Imachi H."/>
            <person name="Nobu M.K."/>
            <person name="Kato S."/>
            <person name="Takaki Y."/>
            <person name="Miyazaki M."/>
            <person name="Miyata M."/>
            <person name="Ogawara M."/>
            <person name="Saito Y."/>
            <person name="Sakai S."/>
            <person name="Tahara Y.O."/>
            <person name="Takano Y."/>
            <person name="Tasumi E."/>
            <person name="Uematsu K."/>
            <person name="Yoshimura T."/>
            <person name="Itoh T."/>
            <person name="Ohkuma M."/>
            <person name="Takai K."/>
        </authorList>
    </citation>
    <scope>NUCLEOTIDE SEQUENCE [LARGE SCALE GENOMIC DNA]</scope>
    <source>
        <strain evidence="1 2">MK-D1</strain>
    </source>
</reference>
<dbReference type="AlphaFoldDB" id="A0A5B9D9Y1"/>
<accession>A0A5B9D9Y1</accession>
<dbReference type="PANTHER" id="PTHR42866:SF1">
    <property type="entry name" value="SPORE COAT POLYSACCHARIDE BIOSYNTHESIS PROTEIN SPSF"/>
    <property type="match status" value="1"/>
</dbReference>
<dbReference type="Pfam" id="PF02348">
    <property type="entry name" value="CTP_transf_3"/>
    <property type="match status" value="1"/>
</dbReference>
<evidence type="ECO:0000313" key="1">
    <source>
        <dbReference type="EMBL" id="QEE16029.1"/>
    </source>
</evidence>
<dbReference type="GO" id="GO:0016779">
    <property type="term" value="F:nucleotidyltransferase activity"/>
    <property type="evidence" value="ECO:0007669"/>
    <property type="project" value="UniProtKB-KW"/>
</dbReference>
<dbReference type="KEGG" id="psyt:DSAG12_01857"/>
<dbReference type="EMBL" id="CP042905">
    <property type="protein sequence ID" value="QEE16029.1"/>
    <property type="molecule type" value="Genomic_DNA"/>
</dbReference>